<sequence length="260" mass="27799">MTQSSHQASSAAEGEPVSEKDLQAPGADADDEQDPVRAFLSMIREIVLVLVIALGLSLLIKTFLMQAFFIPSPSMENTLIVGDRVLVSKLTPGPFELKRGDIVVFSDPGNWLPATTEVDEGAVRNGIRAGLTFVGLLPANSDEHLIKRVIGLPGDKISCCDSAGRLLVNGKPINEPYVYPNDNPSDKPFSVTVPAGHLWVMGDHRSVSADSRAHLKESTQGFVPIDDVVGKAFVLVWPLNRATLLHNPSSTFAGVPAAGK</sequence>
<evidence type="ECO:0000256" key="4">
    <source>
        <dbReference type="ARBA" id="ARBA00013208"/>
    </source>
</evidence>
<gene>
    <name evidence="9" type="primary">lepB</name>
    <name evidence="9" type="ORF">ACIB24_11850</name>
</gene>
<comment type="catalytic activity">
    <reaction evidence="1 6">
        <text>Cleavage of hydrophobic, N-terminal signal or leader sequences from secreted and periplasmic proteins.</text>
        <dbReference type="EC" id="3.4.21.89"/>
    </reaction>
</comment>
<protein>
    <recommendedName>
        <fullName evidence="4 6">Signal peptidase I</fullName>
        <ecNumber evidence="4 6">3.4.21.89</ecNumber>
    </recommendedName>
</protein>
<keyword evidence="6" id="KW-1133">Transmembrane helix</keyword>
<evidence type="ECO:0000313" key="9">
    <source>
        <dbReference type="EMBL" id="MFI7587758.1"/>
    </source>
</evidence>
<feature type="compositionally biased region" description="Polar residues" evidence="7">
    <location>
        <begin position="1"/>
        <end position="10"/>
    </location>
</feature>
<keyword evidence="6" id="KW-0645">Protease</keyword>
<organism evidence="9 10">
    <name type="scientific">Spongisporangium articulatum</name>
    <dbReference type="NCBI Taxonomy" id="3362603"/>
    <lineage>
        <taxon>Bacteria</taxon>
        <taxon>Bacillati</taxon>
        <taxon>Actinomycetota</taxon>
        <taxon>Actinomycetes</taxon>
        <taxon>Kineosporiales</taxon>
        <taxon>Kineosporiaceae</taxon>
        <taxon>Spongisporangium</taxon>
    </lineage>
</organism>
<dbReference type="CDD" id="cd06530">
    <property type="entry name" value="S26_SPase_I"/>
    <property type="match status" value="1"/>
</dbReference>
<keyword evidence="10" id="KW-1185">Reference proteome</keyword>
<dbReference type="GO" id="GO:0009003">
    <property type="term" value="F:signal peptidase activity"/>
    <property type="evidence" value="ECO:0007669"/>
    <property type="project" value="UniProtKB-EC"/>
</dbReference>
<feature type="transmembrane region" description="Helical" evidence="6">
    <location>
        <begin position="46"/>
        <end position="69"/>
    </location>
</feature>
<dbReference type="EC" id="3.4.21.89" evidence="4 6"/>
<keyword evidence="6" id="KW-0812">Transmembrane</keyword>
<dbReference type="Gene3D" id="2.10.109.10">
    <property type="entry name" value="Umud Fragment, subunit A"/>
    <property type="match status" value="1"/>
</dbReference>
<reference evidence="9 10" key="1">
    <citation type="submission" date="2024-10" db="EMBL/GenBank/DDBJ databases">
        <title>The Natural Products Discovery Center: Release of the First 8490 Sequenced Strains for Exploring Actinobacteria Biosynthetic Diversity.</title>
        <authorList>
            <person name="Kalkreuter E."/>
            <person name="Kautsar S.A."/>
            <person name="Yang D."/>
            <person name="Bader C.D."/>
            <person name="Teijaro C.N."/>
            <person name="Fluegel L."/>
            <person name="Davis C.M."/>
            <person name="Simpson J.R."/>
            <person name="Lauterbach L."/>
            <person name="Steele A.D."/>
            <person name="Gui C."/>
            <person name="Meng S."/>
            <person name="Li G."/>
            <person name="Viehrig K."/>
            <person name="Ye F."/>
            <person name="Su P."/>
            <person name="Kiefer A.F."/>
            <person name="Nichols A."/>
            <person name="Cepeda A.J."/>
            <person name="Yan W."/>
            <person name="Fan B."/>
            <person name="Jiang Y."/>
            <person name="Adhikari A."/>
            <person name="Zheng C.-J."/>
            <person name="Schuster L."/>
            <person name="Cowan T.M."/>
            <person name="Smanski M.J."/>
            <person name="Chevrette M.G."/>
            <person name="De Carvalho L.P.S."/>
            <person name="Shen B."/>
        </authorList>
    </citation>
    <scope>NUCLEOTIDE SEQUENCE [LARGE SCALE GENOMIC DNA]</scope>
    <source>
        <strain evidence="9 10">NPDC049639</strain>
    </source>
</reference>
<dbReference type="Proteomes" id="UP001612915">
    <property type="component" value="Unassembled WGS sequence"/>
</dbReference>
<dbReference type="RefSeq" id="WP_398280033.1">
    <property type="nucleotide sequence ID" value="NZ_JBITLV010000003.1"/>
</dbReference>
<keyword evidence="5 6" id="KW-0378">Hydrolase</keyword>
<dbReference type="EMBL" id="JBITLV010000003">
    <property type="protein sequence ID" value="MFI7587758.1"/>
    <property type="molecule type" value="Genomic_DNA"/>
</dbReference>
<evidence type="ECO:0000256" key="5">
    <source>
        <dbReference type="ARBA" id="ARBA00022801"/>
    </source>
</evidence>
<accession>A0ABW8AN05</accession>
<dbReference type="PANTHER" id="PTHR43390">
    <property type="entry name" value="SIGNAL PEPTIDASE I"/>
    <property type="match status" value="1"/>
</dbReference>
<keyword evidence="6" id="KW-0472">Membrane</keyword>
<dbReference type="InterPro" id="IPR000223">
    <property type="entry name" value="Pept_S26A_signal_pept_1"/>
</dbReference>
<evidence type="ECO:0000256" key="6">
    <source>
        <dbReference type="RuleBase" id="RU362042"/>
    </source>
</evidence>
<evidence type="ECO:0000259" key="8">
    <source>
        <dbReference type="Pfam" id="PF10502"/>
    </source>
</evidence>
<feature type="region of interest" description="Disordered" evidence="7">
    <location>
        <begin position="1"/>
        <end position="30"/>
    </location>
</feature>
<dbReference type="InterPro" id="IPR019533">
    <property type="entry name" value="Peptidase_S26"/>
</dbReference>
<name>A0ABW8AN05_9ACTN</name>
<evidence type="ECO:0000256" key="3">
    <source>
        <dbReference type="ARBA" id="ARBA00009370"/>
    </source>
</evidence>
<dbReference type="PANTHER" id="PTHR43390:SF1">
    <property type="entry name" value="CHLOROPLAST PROCESSING PEPTIDASE"/>
    <property type="match status" value="1"/>
</dbReference>
<dbReference type="InterPro" id="IPR036286">
    <property type="entry name" value="LexA/Signal_pep-like_sf"/>
</dbReference>
<dbReference type="PRINTS" id="PR00727">
    <property type="entry name" value="LEADERPTASE"/>
</dbReference>
<evidence type="ECO:0000256" key="1">
    <source>
        <dbReference type="ARBA" id="ARBA00000677"/>
    </source>
</evidence>
<dbReference type="SUPFAM" id="SSF51306">
    <property type="entry name" value="LexA/Signal peptidase"/>
    <property type="match status" value="1"/>
</dbReference>
<dbReference type="InterPro" id="IPR019758">
    <property type="entry name" value="Pept_S26A_signal_pept_1_CS"/>
</dbReference>
<comment type="subcellular location">
    <subcellularLocation>
        <location evidence="2">Cell membrane</location>
        <topology evidence="2">Single-pass type II membrane protein</topology>
    </subcellularLocation>
    <subcellularLocation>
        <location evidence="6">Membrane</location>
        <topology evidence="6">Single-pass type II membrane protein</topology>
    </subcellularLocation>
</comment>
<comment type="caution">
    <text evidence="9">The sequence shown here is derived from an EMBL/GenBank/DDBJ whole genome shotgun (WGS) entry which is preliminary data.</text>
</comment>
<evidence type="ECO:0000256" key="7">
    <source>
        <dbReference type="SAM" id="MobiDB-lite"/>
    </source>
</evidence>
<feature type="domain" description="Peptidase S26" evidence="8">
    <location>
        <begin position="44"/>
        <end position="237"/>
    </location>
</feature>
<comment type="similarity">
    <text evidence="3 6">Belongs to the peptidase S26 family.</text>
</comment>
<dbReference type="NCBIfam" id="TIGR02227">
    <property type="entry name" value="sigpep_I_bact"/>
    <property type="match status" value="1"/>
</dbReference>
<dbReference type="Pfam" id="PF10502">
    <property type="entry name" value="Peptidase_S26"/>
    <property type="match status" value="1"/>
</dbReference>
<dbReference type="PROSITE" id="PS00761">
    <property type="entry name" value="SPASE_I_3"/>
    <property type="match status" value="1"/>
</dbReference>
<proteinExistence type="inferred from homology"/>
<evidence type="ECO:0000256" key="2">
    <source>
        <dbReference type="ARBA" id="ARBA00004401"/>
    </source>
</evidence>
<evidence type="ECO:0000313" key="10">
    <source>
        <dbReference type="Proteomes" id="UP001612915"/>
    </source>
</evidence>